<gene>
    <name evidence="2" type="ORF">B0J11DRAFT_161602</name>
</gene>
<feature type="region of interest" description="Disordered" evidence="1">
    <location>
        <begin position="91"/>
        <end position="112"/>
    </location>
</feature>
<feature type="compositionally biased region" description="Basic and acidic residues" evidence="1">
    <location>
        <begin position="99"/>
        <end position="112"/>
    </location>
</feature>
<protein>
    <submittedName>
        <fullName evidence="2">Uncharacterized protein</fullName>
    </submittedName>
</protein>
<keyword evidence="3" id="KW-1185">Reference proteome</keyword>
<organism evidence="2 3">
    <name type="scientific">Dendryphion nanum</name>
    <dbReference type="NCBI Taxonomy" id="256645"/>
    <lineage>
        <taxon>Eukaryota</taxon>
        <taxon>Fungi</taxon>
        <taxon>Dikarya</taxon>
        <taxon>Ascomycota</taxon>
        <taxon>Pezizomycotina</taxon>
        <taxon>Dothideomycetes</taxon>
        <taxon>Pleosporomycetidae</taxon>
        <taxon>Pleosporales</taxon>
        <taxon>Torulaceae</taxon>
        <taxon>Dendryphion</taxon>
    </lineage>
</organism>
<evidence type="ECO:0000313" key="3">
    <source>
        <dbReference type="Proteomes" id="UP000700596"/>
    </source>
</evidence>
<feature type="region of interest" description="Disordered" evidence="1">
    <location>
        <begin position="1"/>
        <end position="29"/>
    </location>
</feature>
<dbReference type="Proteomes" id="UP000700596">
    <property type="component" value="Unassembled WGS sequence"/>
</dbReference>
<sequence length="112" mass="12036">MPHLPFSTSTSPSSSPSSSPSTPSIVLHPASGILDRSDVDFSSNLATGPSSKRQLYKSDEDVAAAYRTRYAQYLAATFNMSLQAALAEADAQLQTTPRRRSDVSEAEVLRES</sequence>
<feature type="compositionally biased region" description="Low complexity" evidence="1">
    <location>
        <begin position="7"/>
        <end position="24"/>
    </location>
</feature>
<accession>A0A9P9IVW4</accession>
<evidence type="ECO:0000256" key="1">
    <source>
        <dbReference type="SAM" id="MobiDB-lite"/>
    </source>
</evidence>
<dbReference type="OrthoDB" id="3935170at2759"/>
<name>A0A9P9IVW4_9PLEO</name>
<reference evidence="2" key="1">
    <citation type="journal article" date="2021" name="Nat. Commun.">
        <title>Genetic determinants of endophytism in the Arabidopsis root mycobiome.</title>
        <authorList>
            <person name="Mesny F."/>
            <person name="Miyauchi S."/>
            <person name="Thiergart T."/>
            <person name="Pickel B."/>
            <person name="Atanasova L."/>
            <person name="Karlsson M."/>
            <person name="Huettel B."/>
            <person name="Barry K.W."/>
            <person name="Haridas S."/>
            <person name="Chen C."/>
            <person name="Bauer D."/>
            <person name="Andreopoulos W."/>
            <person name="Pangilinan J."/>
            <person name="LaButti K."/>
            <person name="Riley R."/>
            <person name="Lipzen A."/>
            <person name="Clum A."/>
            <person name="Drula E."/>
            <person name="Henrissat B."/>
            <person name="Kohler A."/>
            <person name="Grigoriev I.V."/>
            <person name="Martin F.M."/>
            <person name="Hacquard S."/>
        </authorList>
    </citation>
    <scope>NUCLEOTIDE SEQUENCE</scope>
    <source>
        <strain evidence="2">MPI-CAGE-CH-0243</strain>
    </source>
</reference>
<proteinExistence type="predicted"/>
<dbReference type="AlphaFoldDB" id="A0A9P9IVW4"/>
<comment type="caution">
    <text evidence="2">The sequence shown here is derived from an EMBL/GenBank/DDBJ whole genome shotgun (WGS) entry which is preliminary data.</text>
</comment>
<dbReference type="EMBL" id="JAGMWT010000002">
    <property type="protein sequence ID" value="KAH7135527.1"/>
    <property type="molecule type" value="Genomic_DNA"/>
</dbReference>
<evidence type="ECO:0000313" key="2">
    <source>
        <dbReference type="EMBL" id="KAH7135527.1"/>
    </source>
</evidence>